<organism evidence="1 2">
    <name type="scientific">Marchantia polymorpha</name>
    <name type="common">Common liverwort</name>
    <name type="synonym">Marchantia aquatica</name>
    <dbReference type="NCBI Taxonomy" id="3197"/>
    <lineage>
        <taxon>Eukaryota</taxon>
        <taxon>Viridiplantae</taxon>
        <taxon>Streptophyta</taxon>
        <taxon>Embryophyta</taxon>
        <taxon>Marchantiophyta</taxon>
        <taxon>Marchantiopsida</taxon>
        <taxon>Marchantiidae</taxon>
        <taxon>Marchantiales</taxon>
        <taxon>Marchantiaceae</taxon>
        <taxon>Marchantia</taxon>
    </lineage>
</organism>
<sequence>MASFSSSGSKALCSFVSRIRSVSKCCQTSTVQGELAFARTSRSSNPCARPNTATASADCSAKSFLGSRTFSAYLSRSPSELACLQSLLPLHSVTAAARLVSHLSSSAGEAPAILHDDLDGT</sequence>
<dbReference type="OMA" id="MACASRH"/>
<dbReference type="InterPro" id="IPR043459">
    <property type="entry name" value="NFD6/NOXY2-like"/>
</dbReference>
<evidence type="ECO:0000313" key="1">
    <source>
        <dbReference type="EMBL" id="PTQ38070.1"/>
    </source>
</evidence>
<proteinExistence type="predicted"/>
<dbReference type="Gramene" id="Mp6g07030.1">
    <property type="protein sequence ID" value="Mp6g07030.1.cds"/>
    <property type="gene ID" value="Mp6g07030"/>
</dbReference>
<dbReference type="PANTHER" id="PTHR33156:SF2">
    <property type="entry name" value="OS01G0738000 PROTEIN"/>
    <property type="match status" value="1"/>
</dbReference>
<dbReference type="Proteomes" id="UP000244005">
    <property type="component" value="Unassembled WGS sequence"/>
</dbReference>
<evidence type="ECO:0000313" key="2">
    <source>
        <dbReference type="Proteomes" id="UP000244005"/>
    </source>
</evidence>
<gene>
    <name evidence="1" type="ORF">MARPO_0053s0018</name>
</gene>
<accession>A0A2R6WW40</accession>
<keyword evidence="2" id="KW-1185">Reference proteome</keyword>
<reference evidence="2" key="1">
    <citation type="journal article" date="2017" name="Cell">
        <title>Insights into land plant evolution garnered from the Marchantia polymorpha genome.</title>
        <authorList>
            <person name="Bowman J.L."/>
            <person name="Kohchi T."/>
            <person name="Yamato K.T."/>
            <person name="Jenkins J."/>
            <person name="Shu S."/>
            <person name="Ishizaki K."/>
            <person name="Yamaoka S."/>
            <person name="Nishihama R."/>
            <person name="Nakamura Y."/>
            <person name="Berger F."/>
            <person name="Adam C."/>
            <person name="Aki S.S."/>
            <person name="Althoff F."/>
            <person name="Araki T."/>
            <person name="Arteaga-Vazquez M.A."/>
            <person name="Balasubrmanian S."/>
            <person name="Barry K."/>
            <person name="Bauer D."/>
            <person name="Boehm C.R."/>
            <person name="Briginshaw L."/>
            <person name="Caballero-Perez J."/>
            <person name="Catarino B."/>
            <person name="Chen F."/>
            <person name="Chiyoda S."/>
            <person name="Chovatia M."/>
            <person name="Davies K.M."/>
            <person name="Delmans M."/>
            <person name="Demura T."/>
            <person name="Dierschke T."/>
            <person name="Dolan L."/>
            <person name="Dorantes-Acosta A.E."/>
            <person name="Eklund D.M."/>
            <person name="Florent S.N."/>
            <person name="Flores-Sandoval E."/>
            <person name="Fujiyama A."/>
            <person name="Fukuzawa H."/>
            <person name="Galik B."/>
            <person name="Grimanelli D."/>
            <person name="Grimwood J."/>
            <person name="Grossniklaus U."/>
            <person name="Hamada T."/>
            <person name="Haseloff J."/>
            <person name="Hetherington A.J."/>
            <person name="Higo A."/>
            <person name="Hirakawa Y."/>
            <person name="Hundley H.N."/>
            <person name="Ikeda Y."/>
            <person name="Inoue K."/>
            <person name="Inoue S.I."/>
            <person name="Ishida S."/>
            <person name="Jia Q."/>
            <person name="Kakita M."/>
            <person name="Kanazawa T."/>
            <person name="Kawai Y."/>
            <person name="Kawashima T."/>
            <person name="Kennedy M."/>
            <person name="Kinose K."/>
            <person name="Kinoshita T."/>
            <person name="Kohara Y."/>
            <person name="Koide E."/>
            <person name="Komatsu K."/>
            <person name="Kopischke S."/>
            <person name="Kubo M."/>
            <person name="Kyozuka J."/>
            <person name="Lagercrantz U."/>
            <person name="Lin S.S."/>
            <person name="Lindquist E."/>
            <person name="Lipzen A.M."/>
            <person name="Lu C.W."/>
            <person name="De Luna E."/>
            <person name="Martienssen R.A."/>
            <person name="Minamino N."/>
            <person name="Mizutani M."/>
            <person name="Mizutani M."/>
            <person name="Mochizuki N."/>
            <person name="Monte I."/>
            <person name="Mosher R."/>
            <person name="Nagasaki H."/>
            <person name="Nakagami H."/>
            <person name="Naramoto S."/>
            <person name="Nishitani K."/>
            <person name="Ohtani M."/>
            <person name="Okamoto T."/>
            <person name="Okumura M."/>
            <person name="Phillips J."/>
            <person name="Pollak B."/>
            <person name="Reinders A."/>
            <person name="Rovekamp M."/>
            <person name="Sano R."/>
            <person name="Sawa S."/>
            <person name="Schmid M.W."/>
            <person name="Shirakawa M."/>
            <person name="Solano R."/>
            <person name="Spunde A."/>
            <person name="Suetsugu N."/>
            <person name="Sugano S."/>
            <person name="Sugiyama A."/>
            <person name="Sun R."/>
            <person name="Suzuki Y."/>
            <person name="Takenaka M."/>
            <person name="Takezawa D."/>
            <person name="Tomogane H."/>
            <person name="Tsuzuki M."/>
            <person name="Ueda T."/>
            <person name="Umeda M."/>
            <person name="Ward J.M."/>
            <person name="Watanabe Y."/>
            <person name="Yazaki K."/>
            <person name="Yokoyama R."/>
            <person name="Yoshitake Y."/>
            <person name="Yotsui I."/>
            <person name="Zachgo S."/>
            <person name="Schmutz J."/>
        </authorList>
    </citation>
    <scope>NUCLEOTIDE SEQUENCE [LARGE SCALE GENOMIC DNA]</scope>
    <source>
        <strain evidence="2">Tak-1</strain>
    </source>
</reference>
<dbReference type="EMBL" id="KZ772725">
    <property type="protein sequence ID" value="PTQ38070.1"/>
    <property type="molecule type" value="Genomic_DNA"/>
</dbReference>
<name>A0A2R6WW40_MARPO</name>
<protein>
    <submittedName>
        <fullName evidence="1">Uncharacterized protein</fullName>
    </submittedName>
</protein>
<dbReference type="AlphaFoldDB" id="A0A2R6WW40"/>
<dbReference type="PANTHER" id="PTHR33156">
    <property type="entry name" value="OS02G0230000 PROTEIN"/>
    <property type="match status" value="1"/>
</dbReference>
<dbReference type="OrthoDB" id="1112931at2759"/>